<evidence type="ECO:0000256" key="4">
    <source>
        <dbReference type="ARBA" id="ARBA00022989"/>
    </source>
</evidence>
<evidence type="ECO:0000256" key="2">
    <source>
        <dbReference type="ARBA" id="ARBA00013977"/>
    </source>
</evidence>
<dbReference type="eggNOG" id="ENOG502QQ1U">
    <property type="taxonomic scope" value="Eukaryota"/>
</dbReference>
<evidence type="ECO:0000256" key="5">
    <source>
        <dbReference type="ARBA" id="ARBA00023136"/>
    </source>
</evidence>
<protein>
    <recommendedName>
        <fullName evidence="2">Transmembrane protein 267</fullName>
    </recommendedName>
</protein>
<proteinExistence type="predicted"/>
<dbReference type="PANTHER" id="PTHR13628:SF1">
    <property type="entry name" value="TRANSMEMBRANE PROTEIN 267"/>
    <property type="match status" value="1"/>
</dbReference>
<keyword evidence="4 6" id="KW-1133">Transmembrane helix</keyword>
<dbReference type="GO" id="GO:0016020">
    <property type="term" value="C:membrane"/>
    <property type="evidence" value="ECO:0007669"/>
    <property type="project" value="UniProtKB-SubCell"/>
</dbReference>
<evidence type="ECO:0000313" key="8">
    <source>
        <dbReference type="EMBL" id="KDR09808.1"/>
    </source>
</evidence>
<dbReference type="OMA" id="FYICTAC"/>
<evidence type="ECO:0000256" key="1">
    <source>
        <dbReference type="ARBA" id="ARBA00004141"/>
    </source>
</evidence>
<comment type="subcellular location">
    <subcellularLocation>
        <location evidence="1">Membrane</location>
        <topology evidence="1">Multi-pass membrane protein</topology>
    </subcellularLocation>
</comment>
<feature type="transmembrane region" description="Helical" evidence="6">
    <location>
        <begin position="169"/>
        <end position="188"/>
    </location>
</feature>
<dbReference type="OrthoDB" id="10014558at2759"/>
<name>A0A067QVD1_ZOONE</name>
<feature type="signal peptide" evidence="7">
    <location>
        <begin position="1"/>
        <end position="28"/>
    </location>
</feature>
<organism evidence="8 9">
    <name type="scientific">Zootermopsis nevadensis</name>
    <name type="common">Dampwood termite</name>
    <dbReference type="NCBI Taxonomy" id="136037"/>
    <lineage>
        <taxon>Eukaryota</taxon>
        <taxon>Metazoa</taxon>
        <taxon>Ecdysozoa</taxon>
        <taxon>Arthropoda</taxon>
        <taxon>Hexapoda</taxon>
        <taxon>Insecta</taxon>
        <taxon>Pterygota</taxon>
        <taxon>Neoptera</taxon>
        <taxon>Polyneoptera</taxon>
        <taxon>Dictyoptera</taxon>
        <taxon>Blattodea</taxon>
        <taxon>Blattoidea</taxon>
        <taxon>Termitoidae</taxon>
        <taxon>Termopsidae</taxon>
        <taxon>Zootermopsis</taxon>
    </lineage>
</organism>
<feature type="transmembrane region" description="Helical" evidence="6">
    <location>
        <begin position="105"/>
        <end position="126"/>
    </location>
</feature>
<feature type="chain" id="PRO_5001644373" description="Transmembrane protein 267" evidence="7">
    <location>
        <begin position="29"/>
        <end position="205"/>
    </location>
</feature>
<keyword evidence="3 6" id="KW-0812">Transmembrane</keyword>
<keyword evidence="7" id="KW-0732">Signal</keyword>
<dbReference type="InParanoid" id="A0A067QVD1"/>
<sequence>MLWMIWMNRTVATLCVGLVALLGDHVVAQNSLPRVVRAVADNFTHGAVGLLSWHIVTVHLADLSVTARLWEVLLCGLLASAIDLDHFAAARSLRIEDALRLSSRPFLHCTSVPLAVSGIMVMVAHIFCWPSLHRLSWIFVVAILSHHLRDAARRGLWLYPFGSIPPIPSAVYIVSCMLLPHLLPWLVWRTRVVPQPAPMHSVVVL</sequence>
<dbReference type="Proteomes" id="UP000027135">
    <property type="component" value="Unassembled WGS sequence"/>
</dbReference>
<accession>A0A067QVD1</accession>
<evidence type="ECO:0000256" key="3">
    <source>
        <dbReference type="ARBA" id="ARBA00022692"/>
    </source>
</evidence>
<evidence type="ECO:0000256" key="6">
    <source>
        <dbReference type="SAM" id="Phobius"/>
    </source>
</evidence>
<keyword evidence="9" id="KW-1185">Reference proteome</keyword>
<evidence type="ECO:0000313" key="9">
    <source>
        <dbReference type="Proteomes" id="UP000027135"/>
    </source>
</evidence>
<reference evidence="8 9" key="1">
    <citation type="journal article" date="2014" name="Nat. Commun.">
        <title>Molecular traces of alternative social organization in a termite genome.</title>
        <authorList>
            <person name="Terrapon N."/>
            <person name="Li C."/>
            <person name="Robertson H.M."/>
            <person name="Ji L."/>
            <person name="Meng X."/>
            <person name="Booth W."/>
            <person name="Chen Z."/>
            <person name="Childers C.P."/>
            <person name="Glastad K.M."/>
            <person name="Gokhale K."/>
            <person name="Gowin J."/>
            <person name="Gronenberg W."/>
            <person name="Hermansen R.A."/>
            <person name="Hu H."/>
            <person name="Hunt B.G."/>
            <person name="Huylmans A.K."/>
            <person name="Khalil S.M."/>
            <person name="Mitchell R.D."/>
            <person name="Munoz-Torres M.C."/>
            <person name="Mustard J.A."/>
            <person name="Pan H."/>
            <person name="Reese J.T."/>
            <person name="Scharf M.E."/>
            <person name="Sun F."/>
            <person name="Vogel H."/>
            <person name="Xiao J."/>
            <person name="Yang W."/>
            <person name="Yang Z."/>
            <person name="Yang Z."/>
            <person name="Zhou J."/>
            <person name="Zhu J."/>
            <person name="Brent C.S."/>
            <person name="Elsik C.G."/>
            <person name="Goodisman M.A."/>
            <person name="Liberles D.A."/>
            <person name="Roe R.M."/>
            <person name="Vargo E.L."/>
            <person name="Vilcinskas A."/>
            <person name="Wang J."/>
            <person name="Bornberg-Bauer E."/>
            <person name="Korb J."/>
            <person name="Zhang G."/>
            <person name="Liebig J."/>
        </authorList>
    </citation>
    <scope>NUCLEOTIDE SEQUENCE [LARGE SCALE GENOMIC DNA]</scope>
    <source>
        <tissue evidence="8">Whole organism</tissue>
    </source>
</reference>
<dbReference type="AlphaFoldDB" id="A0A067QVD1"/>
<gene>
    <name evidence="8" type="ORF">L798_15802</name>
</gene>
<dbReference type="FunCoup" id="A0A067QVD1">
    <property type="interactions" value="408"/>
</dbReference>
<keyword evidence="5 6" id="KW-0472">Membrane</keyword>
<evidence type="ECO:0000256" key="7">
    <source>
        <dbReference type="SAM" id="SignalP"/>
    </source>
</evidence>
<dbReference type="EMBL" id="KK853210">
    <property type="protein sequence ID" value="KDR09808.1"/>
    <property type="molecule type" value="Genomic_DNA"/>
</dbReference>
<dbReference type="PANTHER" id="PTHR13628">
    <property type="entry name" value="TRANSMEMBRANE PROTEIN 267"/>
    <property type="match status" value="1"/>
</dbReference>
<dbReference type="InterPro" id="IPR026572">
    <property type="entry name" value="TMEM267"/>
</dbReference>